<dbReference type="InterPro" id="IPR042099">
    <property type="entry name" value="ANL_N_sf"/>
</dbReference>
<evidence type="ECO:0000313" key="4">
    <source>
        <dbReference type="EMBL" id="NEY80742.1"/>
    </source>
</evidence>
<keyword evidence="4" id="KW-0436">Ligase</keyword>
<dbReference type="Proteomes" id="UP000472971">
    <property type="component" value="Unassembled WGS sequence"/>
</dbReference>
<keyword evidence="5" id="KW-1185">Reference proteome</keyword>
<dbReference type="EMBL" id="JAAIWN010000006">
    <property type="protein sequence ID" value="NEY80742.1"/>
    <property type="molecule type" value="Genomic_DNA"/>
</dbReference>
<evidence type="ECO:0000259" key="2">
    <source>
        <dbReference type="Pfam" id="PF13193"/>
    </source>
</evidence>
<dbReference type="Gene3D" id="3.40.50.12780">
    <property type="entry name" value="N-terminal domain of ligase-like"/>
    <property type="match status" value="1"/>
</dbReference>
<comment type="caution">
    <text evidence="4">The sequence shown here is derived from an EMBL/GenBank/DDBJ whole genome shotgun (WGS) entry which is preliminary data.</text>
</comment>
<feature type="domain" description="AMP-binding enzyme C-terminal" evidence="2">
    <location>
        <begin position="404"/>
        <end position="482"/>
    </location>
</feature>
<proteinExistence type="predicted"/>
<dbReference type="InterPro" id="IPR025110">
    <property type="entry name" value="AMP-bd_C"/>
</dbReference>
<reference evidence="4 5" key="1">
    <citation type="submission" date="2020-02" db="EMBL/GenBank/DDBJ databases">
        <title>Bacillus aquiflavi sp. nov., isolated from yellow water of strong flavor Chinese baijiu in Yibin region of China.</title>
        <authorList>
            <person name="Xie J."/>
        </authorList>
    </citation>
    <scope>NUCLEOTIDE SEQUENCE [LARGE SCALE GENOMIC DNA]</scope>
    <source>
        <strain evidence="4 5">3H-10</strain>
    </source>
</reference>
<dbReference type="PROSITE" id="PS00455">
    <property type="entry name" value="AMP_BINDING"/>
    <property type="match status" value="1"/>
</dbReference>
<dbReference type="InterPro" id="IPR020845">
    <property type="entry name" value="AMP-binding_CS"/>
</dbReference>
<dbReference type="InterPro" id="IPR000873">
    <property type="entry name" value="AMP-dep_synth/lig_dom"/>
</dbReference>
<sequence length="486" mass="54594">MPLTFGDLLLDSAGRYPNKKAIIEGSKSLTYRELLLEVTKCQHELLSKNKTIIAIFLPNSIEYVISFFSASMLGAIIMPVYWKLSSHDVNIILNKAGVELIITNTLGKEKINNNAFKYHLIHSVKNSTDTATLKLINKEKTNTSLILQTSGTTSTPKFVGHSFSSIVSNLKAHIKSLNLCNKDTVLIVLPMPFGYCNTSQFLAHIYLGSTLVIYDRKMADPRYLLKLIEKNEVSTFTAVPTLLKSFTLLREDIFQNFNLSSLKYICFGGGAVSSEIITAIKKRFNQTKLVQTYGQTEAGPRITTKFIENDYDMTNVGKPLEGVSIKIIAQNKKLKVNEVGEVYIKSKSLMNGYFRDPESTKRVLSNGLLKTGDLGYLDQNHELHIVGRVNNTIKVNGIRVSPEEIEEILKGEFNQIKEMIVKGEKHPLYGEIPVAFIVPIEFDSAETLIQKIMEFCNNHLSSYKIPRKINIVEEIQKTATGKLKRS</sequence>
<dbReference type="Proteomes" id="UP000570010">
    <property type="component" value="Unassembled WGS sequence"/>
</dbReference>
<protein>
    <submittedName>
        <fullName evidence="4">Acyl--CoA ligase</fullName>
    </submittedName>
</protein>
<dbReference type="Pfam" id="PF00501">
    <property type="entry name" value="AMP-binding"/>
    <property type="match status" value="1"/>
</dbReference>
<evidence type="ECO:0000259" key="1">
    <source>
        <dbReference type="Pfam" id="PF00501"/>
    </source>
</evidence>
<gene>
    <name evidence="4" type="ORF">G4D64_04220</name>
    <name evidence="3" type="ORF">H1Z61_04255</name>
</gene>
<evidence type="ECO:0000313" key="5">
    <source>
        <dbReference type="Proteomes" id="UP000472971"/>
    </source>
</evidence>
<accession>A0A6B3VUU3</accession>
<dbReference type="RefSeq" id="WP_163240437.1">
    <property type="nucleotide sequence ID" value="NZ_JAAIWN010000006.1"/>
</dbReference>
<feature type="domain" description="AMP-dependent synthetase/ligase" evidence="1">
    <location>
        <begin position="11"/>
        <end position="354"/>
    </location>
</feature>
<dbReference type="PANTHER" id="PTHR24096">
    <property type="entry name" value="LONG-CHAIN-FATTY-ACID--COA LIGASE"/>
    <property type="match status" value="1"/>
</dbReference>
<name>A0A6B3VUU3_9BACI</name>
<dbReference type="AlphaFoldDB" id="A0A6B3VUU3"/>
<evidence type="ECO:0000313" key="3">
    <source>
        <dbReference type="EMBL" id="MBA4536374.1"/>
    </source>
</evidence>
<dbReference type="GO" id="GO:0016405">
    <property type="term" value="F:CoA-ligase activity"/>
    <property type="evidence" value="ECO:0007669"/>
    <property type="project" value="TreeGrafter"/>
</dbReference>
<dbReference type="Pfam" id="PF13193">
    <property type="entry name" value="AMP-binding_C"/>
    <property type="match status" value="1"/>
</dbReference>
<organism evidence="4 5">
    <name type="scientific">Bacillus aquiflavi</name>
    <dbReference type="NCBI Taxonomy" id="2672567"/>
    <lineage>
        <taxon>Bacteria</taxon>
        <taxon>Bacillati</taxon>
        <taxon>Bacillota</taxon>
        <taxon>Bacilli</taxon>
        <taxon>Bacillales</taxon>
        <taxon>Bacillaceae</taxon>
        <taxon>Bacillus</taxon>
    </lineage>
</organism>
<dbReference type="EMBL" id="JACEIO010000006">
    <property type="protein sequence ID" value="MBA4536374.1"/>
    <property type="molecule type" value="Genomic_DNA"/>
</dbReference>
<dbReference type="InterPro" id="IPR045851">
    <property type="entry name" value="AMP-bd_C_sf"/>
</dbReference>
<dbReference type="Gene3D" id="3.30.300.30">
    <property type="match status" value="1"/>
</dbReference>
<dbReference type="SUPFAM" id="SSF56801">
    <property type="entry name" value="Acetyl-CoA synthetase-like"/>
    <property type="match status" value="1"/>
</dbReference>
<reference evidence="3 6" key="2">
    <citation type="submission" date="2020-07" db="EMBL/GenBank/DDBJ databases">
        <authorList>
            <person name="Feng H."/>
        </authorList>
    </citation>
    <scope>NUCLEOTIDE SEQUENCE [LARGE SCALE GENOMIC DNA]</scope>
    <source>
        <strain evidence="6">s-12</strain>
        <strain evidence="3">S-12</strain>
    </source>
</reference>
<evidence type="ECO:0000313" key="6">
    <source>
        <dbReference type="Proteomes" id="UP000570010"/>
    </source>
</evidence>